<reference evidence="1 2" key="1">
    <citation type="submission" date="2015-01" db="EMBL/GenBank/DDBJ databases">
        <title>Genome sequence of the beneficial rhizobacterium Pseudomonas fluorescens 2-79.</title>
        <authorList>
            <person name="Thuermer A."/>
            <person name="Daniel R."/>
        </authorList>
    </citation>
    <scope>NUCLEOTIDE SEQUENCE [LARGE SCALE GENOMIC DNA]</scope>
    <source>
        <strain evidence="1 2">2-79</strain>
    </source>
</reference>
<dbReference type="EMBL" id="JXCQ01000018">
    <property type="protein sequence ID" value="KIR22027.1"/>
    <property type="molecule type" value="Genomic_DNA"/>
</dbReference>
<name>A0A0D0RRC0_PSEFL</name>
<evidence type="ECO:0000313" key="2">
    <source>
        <dbReference type="Proteomes" id="UP000032210"/>
    </source>
</evidence>
<dbReference type="AlphaFoldDB" id="A0A0D0RRC0"/>
<gene>
    <name evidence="1" type="ORF">PFLU3_25790</name>
</gene>
<sequence length="115" mass="12393">MIIIKLFAVLMDGELTASLEGELLTVGEDVLDLSLIPDGYQVKSSDVECKWLAPMSVIERNNGVLSLTLKLPVSADSPEFMRNPEPLAVTREGPVSIPRAPVIAAPVIKPIEVNV</sequence>
<proteinExistence type="predicted"/>
<organism evidence="1 2">
    <name type="scientific">Pseudomonas fluorescens</name>
    <dbReference type="NCBI Taxonomy" id="294"/>
    <lineage>
        <taxon>Bacteria</taxon>
        <taxon>Pseudomonadati</taxon>
        <taxon>Pseudomonadota</taxon>
        <taxon>Gammaproteobacteria</taxon>
        <taxon>Pseudomonadales</taxon>
        <taxon>Pseudomonadaceae</taxon>
        <taxon>Pseudomonas</taxon>
    </lineage>
</organism>
<dbReference type="RefSeq" id="WP_043048883.1">
    <property type="nucleotide sequence ID" value="NZ_JXCQ01000018.1"/>
</dbReference>
<accession>A0A0D0RRC0</accession>
<dbReference type="PATRIC" id="fig|294.125.peg.2647"/>
<evidence type="ECO:0000313" key="1">
    <source>
        <dbReference type="EMBL" id="KIR22027.1"/>
    </source>
</evidence>
<comment type="caution">
    <text evidence="1">The sequence shown here is derived from an EMBL/GenBank/DDBJ whole genome shotgun (WGS) entry which is preliminary data.</text>
</comment>
<protein>
    <submittedName>
        <fullName evidence="1">Uncharacterized protein</fullName>
    </submittedName>
</protein>
<dbReference type="Proteomes" id="UP000032210">
    <property type="component" value="Unassembled WGS sequence"/>
</dbReference>